<gene>
    <name evidence="4" type="ORF">SAMN05892877_114156</name>
</gene>
<name>A0A285UVB0_9HYPH</name>
<dbReference type="EMBL" id="OBQD01000014">
    <property type="protein sequence ID" value="SOC45318.1"/>
    <property type="molecule type" value="Genomic_DNA"/>
</dbReference>
<dbReference type="RefSeq" id="WP_176526840.1">
    <property type="nucleotide sequence ID" value="NZ_OBQD01000014.1"/>
</dbReference>
<organism evidence="4 5">
    <name type="scientific">Rhizobium subbaraonis</name>
    <dbReference type="NCBI Taxonomy" id="908946"/>
    <lineage>
        <taxon>Bacteria</taxon>
        <taxon>Pseudomonadati</taxon>
        <taxon>Pseudomonadota</taxon>
        <taxon>Alphaproteobacteria</taxon>
        <taxon>Hyphomicrobiales</taxon>
        <taxon>Rhizobiaceae</taxon>
        <taxon>Rhizobium/Agrobacterium group</taxon>
        <taxon>Rhizobium</taxon>
    </lineage>
</organism>
<dbReference type="Proteomes" id="UP000219167">
    <property type="component" value="Unassembled WGS sequence"/>
</dbReference>
<keyword evidence="1" id="KW-0560">Oxidoreductase</keyword>
<evidence type="ECO:0000256" key="1">
    <source>
        <dbReference type="ARBA" id="ARBA00023002"/>
    </source>
</evidence>
<sequence length="317" mass="34256">MATRKRPVIVNHLGAEFGRLAAAHPSQPLVIDDFATAEPWRISPEAEVLVTRALPGWSGTPRDHPFPDTLKWVQVLSTGLETYPPALMRGRLVTCGRGLNALPIAEFVFAAMLRVERKLEETRARGETDWHAQHTIGHLHGRTLGLVGYGSIGQAIARRALAFDMRVLVKRRTPWSGGDGLTACADAAEVFAGSDHVVIAAPLTPETKGMVGAELLSAAKPGLHLINISRGGLVDQHALLEALESGRIGQATLDVTTPEPLPDGHPFYRLQNVFVSPHISWCGGTGDADFRARFLANLDAYLTGKPLLEVVDPSRGY</sequence>
<evidence type="ECO:0000259" key="3">
    <source>
        <dbReference type="Pfam" id="PF02826"/>
    </source>
</evidence>
<proteinExistence type="predicted"/>
<dbReference type="Gene3D" id="3.40.50.720">
    <property type="entry name" value="NAD(P)-binding Rossmann-like Domain"/>
    <property type="match status" value="2"/>
</dbReference>
<dbReference type="InterPro" id="IPR006140">
    <property type="entry name" value="D-isomer_DH_NAD-bd"/>
</dbReference>
<reference evidence="4 5" key="1">
    <citation type="submission" date="2017-08" db="EMBL/GenBank/DDBJ databases">
        <authorList>
            <person name="de Groot N.N."/>
        </authorList>
    </citation>
    <scope>NUCLEOTIDE SEQUENCE [LARGE SCALE GENOMIC DNA]</scope>
    <source>
        <strain evidence="4 5">JC85</strain>
    </source>
</reference>
<dbReference type="Pfam" id="PF02826">
    <property type="entry name" value="2-Hacid_dh_C"/>
    <property type="match status" value="1"/>
</dbReference>
<evidence type="ECO:0000313" key="5">
    <source>
        <dbReference type="Proteomes" id="UP000219167"/>
    </source>
</evidence>
<evidence type="ECO:0000256" key="2">
    <source>
        <dbReference type="ARBA" id="ARBA00023027"/>
    </source>
</evidence>
<dbReference type="InterPro" id="IPR036291">
    <property type="entry name" value="NAD(P)-bd_dom_sf"/>
</dbReference>
<protein>
    <submittedName>
        <fullName evidence="4">Phosphoglycerate dehydrogenase-like enzyme</fullName>
    </submittedName>
</protein>
<keyword evidence="2" id="KW-0520">NAD</keyword>
<dbReference type="PANTHER" id="PTHR43333">
    <property type="entry name" value="2-HACID_DH_C DOMAIN-CONTAINING PROTEIN"/>
    <property type="match status" value="1"/>
</dbReference>
<dbReference type="GO" id="GO:0051287">
    <property type="term" value="F:NAD binding"/>
    <property type="evidence" value="ECO:0007669"/>
    <property type="project" value="InterPro"/>
</dbReference>
<evidence type="ECO:0000313" key="4">
    <source>
        <dbReference type="EMBL" id="SOC45318.1"/>
    </source>
</evidence>
<keyword evidence="5" id="KW-1185">Reference proteome</keyword>
<dbReference type="GO" id="GO:0016491">
    <property type="term" value="F:oxidoreductase activity"/>
    <property type="evidence" value="ECO:0007669"/>
    <property type="project" value="UniProtKB-KW"/>
</dbReference>
<dbReference type="PANTHER" id="PTHR43333:SF1">
    <property type="entry name" value="D-ISOMER SPECIFIC 2-HYDROXYACID DEHYDROGENASE NAD-BINDING DOMAIN-CONTAINING PROTEIN"/>
    <property type="match status" value="1"/>
</dbReference>
<dbReference type="SUPFAM" id="SSF51735">
    <property type="entry name" value="NAD(P)-binding Rossmann-fold domains"/>
    <property type="match status" value="1"/>
</dbReference>
<accession>A0A285UVB0</accession>
<feature type="domain" description="D-isomer specific 2-hydroxyacid dehydrogenase NAD-binding" evidence="3">
    <location>
        <begin position="110"/>
        <end position="280"/>
    </location>
</feature>
<dbReference type="AlphaFoldDB" id="A0A285UVB0"/>